<name>A0A915LS90_MELJA</name>
<feature type="chain" id="PRO_5036895843" evidence="2">
    <location>
        <begin position="22"/>
        <end position="244"/>
    </location>
</feature>
<dbReference type="AlphaFoldDB" id="A0A915LS90"/>
<accession>A0A915LS90</accession>
<feature type="compositionally biased region" description="Polar residues" evidence="1">
    <location>
        <begin position="72"/>
        <end position="85"/>
    </location>
</feature>
<protein>
    <submittedName>
        <fullName evidence="4">Uncharacterized protein</fullName>
    </submittedName>
</protein>
<sequence>MRLFEIIFILLFAMLWTELDCVRTKGVKRSSPDQATQQSVGASHSFSPRNSIIIALPANRETAGAETGDASHLTTSSRNEGITQTTRRRGQLSEDQKKAQQEYIMQNRRLTRSQLGLALNIKIQAVHSSAPQPAHFEMNYAQHNQEENVEHNQLIVDLNGLQLDADHVMPAVEDDAPPLGKYYMLTNLLTVKPATQLLNRYQIFISILLADLPVENVQQNIGGHHIRQGGLNIDLNGPPPADDE</sequence>
<keyword evidence="3" id="KW-1185">Reference proteome</keyword>
<keyword evidence="2" id="KW-0732">Signal</keyword>
<evidence type="ECO:0000313" key="3">
    <source>
        <dbReference type="Proteomes" id="UP000887561"/>
    </source>
</evidence>
<feature type="signal peptide" evidence="2">
    <location>
        <begin position="1"/>
        <end position="21"/>
    </location>
</feature>
<evidence type="ECO:0000256" key="1">
    <source>
        <dbReference type="SAM" id="MobiDB-lite"/>
    </source>
</evidence>
<feature type="compositionally biased region" description="Basic and acidic residues" evidence="1">
    <location>
        <begin position="91"/>
        <end position="100"/>
    </location>
</feature>
<evidence type="ECO:0000313" key="4">
    <source>
        <dbReference type="WBParaSite" id="scaffold15270_cov133.g17818"/>
    </source>
</evidence>
<reference evidence="4" key="1">
    <citation type="submission" date="2022-11" db="UniProtKB">
        <authorList>
            <consortium name="WormBaseParasite"/>
        </authorList>
    </citation>
    <scope>IDENTIFICATION</scope>
</reference>
<feature type="region of interest" description="Disordered" evidence="1">
    <location>
        <begin position="63"/>
        <end position="100"/>
    </location>
</feature>
<evidence type="ECO:0000256" key="2">
    <source>
        <dbReference type="SAM" id="SignalP"/>
    </source>
</evidence>
<organism evidence="3 4">
    <name type="scientific">Meloidogyne javanica</name>
    <name type="common">Root-knot nematode worm</name>
    <dbReference type="NCBI Taxonomy" id="6303"/>
    <lineage>
        <taxon>Eukaryota</taxon>
        <taxon>Metazoa</taxon>
        <taxon>Ecdysozoa</taxon>
        <taxon>Nematoda</taxon>
        <taxon>Chromadorea</taxon>
        <taxon>Rhabditida</taxon>
        <taxon>Tylenchina</taxon>
        <taxon>Tylenchomorpha</taxon>
        <taxon>Tylenchoidea</taxon>
        <taxon>Meloidogynidae</taxon>
        <taxon>Meloidogyninae</taxon>
        <taxon>Meloidogyne</taxon>
        <taxon>Meloidogyne incognita group</taxon>
    </lineage>
</organism>
<proteinExistence type="predicted"/>
<dbReference type="WBParaSite" id="scaffold15270_cov133.g17818">
    <property type="protein sequence ID" value="scaffold15270_cov133.g17818"/>
    <property type="gene ID" value="scaffold15270_cov133.g17818"/>
</dbReference>
<dbReference type="Proteomes" id="UP000887561">
    <property type="component" value="Unplaced"/>
</dbReference>